<comment type="similarity">
    <text evidence="1">Belongs to the thymidylate kinase family.</text>
</comment>
<dbReference type="Pfam" id="PF02223">
    <property type="entry name" value="Thymidylate_kin"/>
    <property type="match status" value="1"/>
</dbReference>
<dbReference type="eggNOG" id="COG0125">
    <property type="taxonomic scope" value="Bacteria"/>
</dbReference>
<sequence>MGKIIVIEGTDSSGKETQTKLLYERVKKIYDKTIKISFPNYDSPACEPVKMYLAGTFGTDATKVNPYPISTMYAIDRYASFKQDWEKKYIDDYVIITDRYVTSNMIHQASKIKNNKEKEEYLRWLVDLEYNKNKIPEPDIVIFLKMPIDKAKELMENRKNKIDGSEKKDIHEVNEDYLKKSYENATAISKKYNWCEIECVENNKIKSIEKINDEIFSKIKEIIQYNEK</sequence>
<dbReference type="GO" id="GO:0006235">
    <property type="term" value="P:dTTP biosynthetic process"/>
    <property type="evidence" value="ECO:0007669"/>
    <property type="project" value="TreeGrafter"/>
</dbReference>
<evidence type="ECO:0000313" key="5">
    <source>
        <dbReference type="EMBL" id="EEO40176.1"/>
    </source>
</evidence>
<dbReference type="GO" id="GO:0005524">
    <property type="term" value="F:ATP binding"/>
    <property type="evidence" value="ECO:0007669"/>
    <property type="project" value="UniProtKB-KW"/>
</dbReference>
<evidence type="ECO:0000256" key="1">
    <source>
        <dbReference type="ARBA" id="ARBA00009776"/>
    </source>
</evidence>
<keyword evidence="3" id="KW-0067">ATP-binding</keyword>
<dbReference type="InterPro" id="IPR039430">
    <property type="entry name" value="Thymidylate_kin-like_dom"/>
</dbReference>
<dbReference type="SUPFAM" id="SSF52540">
    <property type="entry name" value="P-loop containing nucleoside triphosphate hydrolases"/>
    <property type="match status" value="1"/>
</dbReference>
<evidence type="ECO:0000259" key="4">
    <source>
        <dbReference type="Pfam" id="PF02223"/>
    </source>
</evidence>
<protein>
    <recommendedName>
        <fullName evidence="4">Thymidylate kinase-like domain-containing protein</fullName>
    </recommendedName>
</protein>
<evidence type="ECO:0000313" key="6">
    <source>
        <dbReference type="Proteomes" id="UP000004925"/>
    </source>
</evidence>
<evidence type="ECO:0000256" key="2">
    <source>
        <dbReference type="ARBA" id="ARBA00022741"/>
    </source>
</evidence>
<proteinExistence type="inferred from homology"/>
<dbReference type="RefSeq" id="WP_008802920.1">
    <property type="nucleotide sequence ID" value="NZ_KQ235737.1"/>
</dbReference>
<dbReference type="InterPro" id="IPR027417">
    <property type="entry name" value="P-loop_NTPase"/>
</dbReference>
<accession>A0A0M1VU39</accession>
<reference evidence="5 6" key="1">
    <citation type="submission" date="2011-10" db="EMBL/GenBank/DDBJ databases">
        <title>The Genome Sequence of Fusobacterium sp. 4_1_13.</title>
        <authorList>
            <consortium name="The Broad Institute Genome Sequencing Platform"/>
            <person name="Earl A."/>
            <person name="Ward D."/>
            <person name="Feldgarden M."/>
            <person name="Gevers D."/>
            <person name="Strauss J."/>
            <person name="Ambrose C."/>
            <person name="Allen-Vercoe E."/>
            <person name="Young S.K."/>
            <person name="Zeng Q."/>
            <person name="Gargeya S."/>
            <person name="Fitzgerald M."/>
            <person name="Haas B."/>
            <person name="Abouelleil A."/>
            <person name="Alvarado L."/>
            <person name="Arachchi H.M."/>
            <person name="Berlin A."/>
            <person name="Brown A."/>
            <person name="Chapman S.B."/>
            <person name="Chen Z."/>
            <person name="Dunbar C."/>
            <person name="Freedman E."/>
            <person name="Gearin G."/>
            <person name="Goldberg J."/>
            <person name="Griggs A."/>
            <person name="Gujja S."/>
            <person name="Heiman D."/>
            <person name="Howarth C."/>
            <person name="Larson L."/>
            <person name="Lui A."/>
            <person name="MacDonald P.J."/>
            <person name="Montmayeur A."/>
            <person name="Murphy C."/>
            <person name="Neiman D."/>
            <person name="Pearson M."/>
            <person name="Priest M."/>
            <person name="Roberts A."/>
            <person name="Saif S."/>
            <person name="Shea T."/>
            <person name="Shenoy N."/>
            <person name="Sisk P."/>
            <person name="Stolte C."/>
            <person name="Sykes S."/>
            <person name="Wortman J."/>
            <person name="Nusbaum C."/>
            <person name="Birren B."/>
        </authorList>
    </citation>
    <scope>NUCLEOTIDE SEQUENCE [LARGE SCALE GENOMIC DNA]</scope>
    <source>
        <strain evidence="5 6">4_1_13</strain>
    </source>
</reference>
<gene>
    <name evidence="5" type="ORF">FSCG_00889</name>
</gene>
<name>A0A0M1VU39_FUSVC</name>
<keyword evidence="2" id="KW-0547">Nucleotide-binding</keyword>
<dbReference type="PANTHER" id="PTHR10344:SF4">
    <property type="entry name" value="UMP-CMP KINASE 2, MITOCHONDRIAL"/>
    <property type="match status" value="1"/>
</dbReference>
<dbReference type="GO" id="GO:0006227">
    <property type="term" value="P:dUDP biosynthetic process"/>
    <property type="evidence" value="ECO:0007669"/>
    <property type="project" value="TreeGrafter"/>
</dbReference>
<evidence type="ECO:0000256" key="3">
    <source>
        <dbReference type="ARBA" id="ARBA00022840"/>
    </source>
</evidence>
<dbReference type="HOGENOM" id="CLU_049131_1_0_0"/>
<dbReference type="EMBL" id="ACDE02000019">
    <property type="protein sequence ID" value="EEO40176.1"/>
    <property type="molecule type" value="Genomic_DNA"/>
</dbReference>
<organism evidence="5 6">
    <name type="scientific">Fusobacterium vincentii 4_1_13</name>
    <dbReference type="NCBI Taxonomy" id="469606"/>
    <lineage>
        <taxon>Bacteria</taxon>
        <taxon>Fusobacteriati</taxon>
        <taxon>Fusobacteriota</taxon>
        <taxon>Fusobacteriia</taxon>
        <taxon>Fusobacteriales</taxon>
        <taxon>Fusobacteriaceae</taxon>
        <taxon>Fusobacterium</taxon>
    </lineage>
</organism>
<feature type="domain" description="Thymidylate kinase-like" evidence="4">
    <location>
        <begin position="7"/>
        <end position="199"/>
    </location>
</feature>
<comment type="caution">
    <text evidence="5">The sequence shown here is derived from an EMBL/GenBank/DDBJ whole genome shotgun (WGS) entry which is preliminary data.</text>
</comment>
<dbReference type="GO" id="GO:0006233">
    <property type="term" value="P:dTDP biosynthetic process"/>
    <property type="evidence" value="ECO:0007669"/>
    <property type="project" value="TreeGrafter"/>
</dbReference>
<dbReference type="AlphaFoldDB" id="A0A0M1VU39"/>
<dbReference type="Gene3D" id="3.40.50.300">
    <property type="entry name" value="P-loop containing nucleotide triphosphate hydrolases"/>
    <property type="match status" value="1"/>
</dbReference>
<dbReference type="GO" id="GO:0005829">
    <property type="term" value="C:cytosol"/>
    <property type="evidence" value="ECO:0007669"/>
    <property type="project" value="TreeGrafter"/>
</dbReference>
<dbReference type="Proteomes" id="UP000004925">
    <property type="component" value="Unassembled WGS sequence"/>
</dbReference>
<dbReference type="FunFam" id="3.40.50.300:FF:002288">
    <property type="entry name" value="Probable thymidylate kinase"/>
    <property type="match status" value="1"/>
</dbReference>
<dbReference type="GO" id="GO:0004798">
    <property type="term" value="F:dTMP kinase activity"/>
    <property type="evidence" value="ECO:0007669"/>
    <property type="project" value="TreeGrafter"/>
</dbReference>
<dbReference type="PANTHER" id="PTHR10344">
    <property type="entry name" value="THYMIDYLATE KINASE"/>
    <property type="match status" value="1"/>
</dbReference>